<dbReference type="SUPFAM" id="SSF50969">
    <property type="entry name" value="YVTN repeat-like/Quinoprotein amine dehydrogenase"/>
    <property type="match status" value="1"/>
</dbReference>
<gene>
    <name evidence="4" type="ORF">PCANC_22273</name>
</gene>
<proteinExistence type="predicted"/>
<keyword evidence="1" id="KW-0853">WD repeat</keyword>
<keyword evidence="5" id="KW-1185">Reference proteome</keyword>
<feature type="compositionally biased region" description="Pro residues" evidence="3">
    <location>
        <begin position="306"/>
        <end position="320"/>
    </location>
</feature>
<protein>
    <submittedName>
        <fullName evidence="4">Uncharacterized protein</fullName>
    </submittedName>
</protein>
<comment type="caution">
    <text evidence="4">The sequence shown here is derived from an EMBL/GenBank/DDBJ whole genome shotgun (WGS) entry which is preliminary data.</text>
</comment>
<evidence type="ECO:0000313" key="4">
    <source>
        <dbReference type="EMBL" id="PLW41092.1"/>
    </source>
</evidence>
<feature type="region of interest" description="Disordered" evidence="3">
    <location>
        <begin position="301"/>
        <end position="333"/>
    </location>
</feature>
<dbReference type="GO" id="GO:0005737">
    <property type="term" value="C:cytoplasm"/>
    <property type="evidence" value="ECO:0007669"/>
    <property type="project" value="UniProtKB-ARBA"/>
</dbReference>
<sequence>MAHSPTPRGSVLVTPPPRYVPVPISECAIAALGMNLPTYSLIDAPHPTILNVCLGVPPSSRPIVYRAPPAPVPSSSSQTTWPDRKGNKAAAQQHQGGDDEEDEEQWQDAEFRLPSMSQNNRKNPPGGLPSNPEDQDLKAHPLLSFPGWDEHFATANAEGWAIYRTYPLRVLDKQVVPNGSLRIVMPLHRTNLVYLVGGPPSALWAANKVVIYDAGVGSAVMTIELSSAVLGLAGRRDKLVVVLRTRVVVFAVSESEGVREEGAWETCPNPNGLVALASAPGSSLLVFPGRQPGKIQVVHLPAFQPDRPPPPAPAPPPDPPQSQTGSPHPPYPSTAILVAHTSALACLATTPCGRLIASASLTGTLIRIWNPRSGALVRELRRGSDPAHIWAIRFRPDGLAICATSDKGTIHVWSLADKPHKAKKEAHEDGKTGRPLALLKPYLPKYFHSTWSDAFFRLPGPGGGVGWGSGLGGSSSSSGSKGVRGGGAGALPGIFSGGSGTGGSEEAAMRRPTSVEEDVSVLGWILAAGPGPAASLEPQIVAATRSGAWFRLRVPSPPSPSTIPAPSPSTTSTHTLPDRAEQLECLEYRRLDDNEHWSDDEPDNLPD</sequence>
<keyword evidence="2" id="KW-0677">Repeat</keyword>
<accession>A0A2N5UTK1</accession>
<evidence type="ECO:0000256" key="3">
    <source>
        <dbReference type="SAM" id="MobiDB-lite"/>
    </source>
</evidence>
<dbReference type="InterPro" id="IPR011044">
    <property type="entry name" value="Quino_amine_DH_bsu"/>
</dbReference>
<dbReference type="SMART" id="SM00320">
    <property type="entry name" value="WD40"/>
    <property type="match status" value="2"/>
</dbReference>
<feature type="compositionally biased region" description="Gly residues" evidence="3">
    <location>
        <begin position="482"/>
        <end position="503"/>
    </location>
</feature>
<organism evidence="4 5">
    <name type="scientific">Puccinia coronata f. sp. avenae</name>
    <dbReference type="NCBI Taxonomy" id="200324"/>
    <lineage>
        <taxon>Eukaryota</taxon>
        <taxon>Fungi</taxon>
        <taxon>Dikarya</taxon>
        <taxon>Basidiomycota</taxon>
        <taxon>Pucciniomycotina</taxon>
        <taxon>Pucciniomycetes</taxon>
        <taxon>Pucciniales</taxon>
        <taxon>Pucciniaceae</taxon>
        <taxon>Puccinia</taxon>
    </lineage>
</organism>
<dbReference type="Proteomes" id="UP000235388">
    <property type="component" value="Unassembled WGS sequence"/>
</dbReference>
<dbReference type="Pfam" id="PF00400">
    <property type="entry name" value="WD40"/>
    <property type="match status" value="2"/>
</dbReference>
<feature type="compositionally biased region" description="Pro residues" evidence="3">
    <location>
        <begin position="555"/>
        <end position="567"/>
    </location>
</feature>
<dbReference type="InterPro" id="IPR001680">
    <property type="entry name" value="WD40_rpt"/>
</dbReference>
<dbReference type="InterPro" id="IPR015943">
    <property type="entry name" value="WD40/YVTN_repeat-like_dom_sf"/>
</dbReference>
<evidence type="ECO:0000313" key="5">
    <source>
        <dbReference type="Proteomes" id="UP000235388"/>
    </source>
</evidence>
<feature type="region of interest" description="Disordered" evidence="3">
    <location>
        <begin position="469"/>
        <end position="514"/>
    </location>
</feature>
<feature type="compositionally biased region" description="Acidic residues" evidence="3">
    <location>
        <begin position="98"/>
        <end position="107"/>
    </location>
</feature>
<reference evidence="4 5" key="1">
    <citation type="submission" date="2017-11" db="EMBL/GenBank/DDBJ databases">
        <title>De novo assembly and phasing of dikaryotic genomes from two isolates of Puccinia coronata f. sp. avenae, the causal agent of oat crown rust.</title>
        <authorList>
            <person name="Miller M.E."/>
            <person name="Zhang Y."/>
            <person name="Omidvar V."/>
            <person name="Sperschneider J."/>
            <person name="Schwessinger B."/>
            <person name="Raley C."/>
            <person name="Palmer J.M."/>
            <person name="Garnica D."/>
            <person name="Upadhyaya N."/>
            <person name="Rathjen J."/>
            <person name="Taylor J.M."/>
            <person name="Park R.F."/>
            <person name="Dodds P.N."/>
            <person name="Hirsch C.D."/>
            <person name="Kianian S.F."/>
            <person name="Figueroa M."/>
        </authorList>
    </citation>
    <scope>NUCLEOTIDE SEQUENCE [LARGE SCALE GENOMIC DNA]</scope>
    <source>
        <strain evidence="4">12NC29</strain>
    </source>
</reference>
<dbReference type="Gene3D" id="2.130.10.10">
    <property type="entry name" value="YVTN repeat-like/Quinoprotein amine dehydrogenase"/>
    <property type="match status" value="1"/>
</dbReference>
<feature type="region of interest" description="Disordered" evidence="3">
    <location>
        <begin position="65"/>
        <end position="140"/>
    </location>
</feature>
<evidence type="ECO:0000256" key="2">
    <source>
        <dbReference type="ARBA" id="ARBA00022737"/>
    </source>
</evidence>
<evidence type="ECO:0000256" key="1">
    <source>
        <dbReference type="ARBA" id="ARBA00022574"/>
    </source>
</evidence>
<dbReference type="AlphaFoldDB" id="A0A2N5UTK1"/>
<dbReference type="STRING" id="200324.A0A2N5UTK1"/>
<name>A0A2N5UTK1_9BASI</name>
<dbReference type="InterPro" id="IPR048720">
    <property type="entry name" value="PROPPIN"/>
</dbReference>
<feature type="region of interest" description="Disordered" evidence="3">
    <location>
        <begin position="554"/>
        <end position="580"/>
    </location>
</feature>
<dbReference type="PANTHER" id="PTHR11227">
    <property type="entry name" value="WD-REPEAT PROTEIN INTERACTING WITH PHOSPHOINOSIDES WIPI -RELATED"/>
    <property type="match status" value="1"/>
</dbReference>
<dbReference type="OrthoDB" id="2503316at2759"/>
<dbReference type="EMBL" id="PGCJ01000173">
    <property type="protein sequence ID" value="PLW41092.1"/>
    <property type="molecule type" value="Genomic_DNA"/>
</dbReference>